<evidence type="ECO:0000313" key="1">
    <source>
        <dbReference type="EMBL" id="MEC1177650.1"/>
    </source>
</evidence>
<evidence type="ECO:0008006" key="3">
    <source>
        <dbReference type="Google" id="ProtNLM"/>
    </source>
</evidence>
<proteinExistence type="predicted"/>
<keyword evidence="2" id="KW-1185">Reference proteome</keyword>
<protein>
    <recommendedName>
        <fullName evidence="3">YozE SAM-like domain-containing protein</fullName>
    </recommendedName>
</protein>
<accession>A0AAW9NNS1</accession>
<organism evidence="1 2">
    <name type="scientific">Metasolibacillus meyeri</name>
    <dbReference type="NCBI Taxonomy" id="1071052"/>
    <lineage>
        <taxon>Bacteria</taxon>
        <taxon>Bacillati</taxon>
        <taxon>Bacillota</taxon>
        <taxon>Bacilli</taxon>
        <taxon>Bacillales</taxon>
        <taxon>Caryophanaceae</taxon>
        <taxon>Metasolibacillus</taxon>
    </lineage>
</organism>
<gene>
    <name evidence="1" type="ORF">P9B03_04065</name>
</gene>
<name>A0AAW9NNS1_9BACL</name>
<reference evidence="1 2" key="1">
    <citation type="submission" date="2023-03" db="EMBL/GenBank/DDBJ databases">
        <title>Bacillus Genome Sequencing.</title>
        <authorList>
            <person name="Dunlap C."/>
        </authorList>
    </citation>
    <scope>NUCLEOTIDE SEQUENCE [LARGE SCALE GENOMIC DNA]</scope>
    <source>
        <strain evidence="1 2">B-59205</strain>
    </source>
</reference>
<dbReference type="AlphaFoldDB" id="A0AAW9NNS1"/>
<sequence>MINDSLLDWLGDHFVNSPLSAKGWTFEQFVWAYQNHYIEVAENEHI</sequence>
<dbReference type="EMBL" id="JARSFG010000005">
    <property type="protein sequence ID" value="MEC1177650.1"/>
    <property type="molecule type" value="Genomic_DNA"/>
</dbReference>
<comment type="caution">
    <text evidence="1">The sequence shown here is derived from an EMBL/GenBank/DDBJ whole genome shotgun (WGS) entry which is preliminary data.</text>
</comment>
<dbReference type="Proteomes" id="UP001344888">
    <property type="component" value="Unassembled WGS sequence"/>
</dbReference>
<dbReference type="RefSeq" id="WP_326122085.1">
    <property type="nucleotide sequence ID" value="NZ_JARSFG010000005.1"/>
</dbReference>
<evidence type="ECO:0000313" key="2">
    <source>
        <dbReference type="Proteomes" id="UP001344888"/>
    </source>
</evidence>